<evidence type="ECO:0000313" key="6">
    <source>
        <dbReference type="EMBL" id="GMS95559.1"/>
    </source>
</evidence>
<dbReference type="Gene3D" id="1.10.150.60">
    <property type="entry name" value="ARID DNA-binding domain"/>
    <property type="match status" value="1"/>
</dbReference>
<dbReference type="SMART" id="SM01014">
    <property type="entry name" value="ARID"/>
    <property type="match status" value="1"/>
</dbReference>
<evidence type="ECO:0000256" key="1">
    <source>
        <dbReference type="ARBA" id="ARBA00022723"/>
    </source>
</evidence>
<keyword evidence="7" id="KW-1185">Reference proteome</keyword>
<name>A0AAV5TND4_9BILA</name>
<keyword evidence="2" id="KW-0408">Iron</keyword>
<gene>
    <name evidence="6" type="ORF">PENTCL1PPCAC_17734</name>
</gene>
<dbReference type="InterPro" id="IPR001606">
    <property type="entry name" value="ARID_dom"/>
</dbReference>
<evidence type="ECO:0000256" key="3">
    <source>
        <dbReference type="SAM" id="MobiDB-lite"/>
    </source>
</evidence>
<dbReference type="InterPro" id="IPR036431">
    <property type="entry name" value="ARID_dom_sf"/>
</dbReference>
<dbReference type="Pfam" id="PF02375">
    <property type="entry name" value="JmjN"/>
    <property type="match status" value="1"/>
</dbReference>
<dbReference type="InterPro" id="IPR003349">
    <property type="entry name" value="JmjN"/>
</dbReference>
<dbReference type="SUPFAM" id="SSF46774">
    <property type="entry name" value="ARID-like"/>
    <property type="match status" value="1"/>
</dbReference>
<organism evidence="6 7">
    <name type="scientific">Pristionchus entomophagus</name>
    <dbReference type="NCBI Taxonomy" id="358040"/>
    <lineage>
        <taxon>Eukaryota</taxon>
        <taxon>Metazoa</taxon>
        <taxon>Ecdysozoa</taxon>
        <taxon>Nematoda</taxon>
        <taxon>Chromadorea</taxon>
        <taxon>Rhabditida</taxon>
        <taxon>Rhabditina</taxon>
        <taxon>Diplogasteromorpha</taxon>
        <taxon>Diplogasteroidea</taxon>
        <taxon>Neodiplogasteridae</taxon>
        <taxon>Pristionchus</taxon>
    </lineage>
</organism>
<accession>A0AAV5TND4</accession>
<feature type="region of interest" description="Disordered" evidence="3">
    <location>
        <begin position="186"/>
        <end position="235"/>
    </location>
</feature>
<dbReference type="GO" id="GO:0034647">
    <property type="term" value="F:histone H3K4me/H3K4me2/H3K4me3 demethylase activity"/>
    <property type="evidence" value="ECO:0007669"/>
    <property type="project" value="TreeGrafter"/>
</dbReference>
<evidence type="ECO:0000313" key="7">
    <source>
        <dbReference type="Proteomes" id="UP001432027"/>
    </source>
</evidence>
<dbReference type="PANTHER" id="PTHR10694:SF33">
    <property type="entry name" value="LYSINE-SPECIFIC DEMETHYLASE 5"/>
    <property type="match status" value="1"/>
</dbReference>
<feature type="domain" description="ARID" evidence="4">
    <location>
        <begin position="93"/>
        <end position="182"/>
    </location>
</feature>
<keyword evidence="1" id="KW-0479">Metal-binding</keyword>
<dbReference type="PROSITE" id="PS51011">
    <property type="entry name" value="ARID"/>
    <property type="match status" value="1"/>
</dbReference>
<evidence type="ECO:0000259" key="5">
    <source>
        <dbReference type="PROSITE" id="PS51183"/>
    </source>
</evidence>
<reference evidence="6" key="1">
    <citation type="submission" date="2023-10" db="EMBL/GenBank/DDBJ databases">
        <title>Genome assembly of Pristionchus species.</title>
        <authorList>
            <person name="Yoshida K."/>
            <person name="Sommer R.J."/>
        </authorList>
    </citation>
    <scope>NUCLEOTIDE SEQUENCE</scope>
    <source>
        <strain evidence="6">RS0144</strain>
    </source>
</reference>
<dbReference type="GO" id="GO:0046872">
    <property type="term" value="F:metal ion binding"/>
    <property type="evidence" value="ECO:0007669"/>
    <property type="project" value="UniProtKB-KW"/>
</dbReference>
<proteinExistence type="predicted"/>
<feature type="domain" description="JmjN" evidence="5">
    <location>
        <begin position="28"/>
        <end position="69"/>
    </location>
</feature>
<dbReference type="Proteomes" id="UP001432027">
    <property type="component" value="Unassembled WGS sequence"/>
</dbReference>
<comment type="caution">
    <text evidence="6">The sequence shown here is derived from an EMBL/GenBank/DDBJ whole genome shotgun (WGS) entry which is preliminary data.</text>
</comment>
<dbReference type="SMART" id="SM00545">
    <property type="entry name" value="JmjN"/>
    <property type="match status" value="1"/>
</dbReference>
<protein>
    <recommendedName>
        <fullName evidence="8">ARID domain-containing protein</fullName>
    </recommendedName>
</protein>
<dbReference type="Pfam" id="PF01388">
    <property type="entry name" value="ARID"/>
    <property type="match status" value="1"/>
</dbReference>
<dbReference type="GO" id="GO:0006355">
    <property type="term" value="P:regulation of DNA-templated transcription"/>
    <property type="evidence" value="ECO:0007669"/>
    <property type="project" value="TreeGrafter"/>
</dbReference>
<dbReference type="GO" id="GO:0003677">
    <property type="term" value="F:DNA binding"/>
    <property type="evidence" value="ECO:0007669"/>
    <property type="project" value="InterPro"/>
</dbReference>
<evidence type="ECO:0000259" key="4">
    <source>
        <dbReference type="PROSITE" id="PS51011"/>
    </source>
</evidence>
<sequence>MATTADVGLKAFEKYDKCYTNFKRPPFAKIYYPTPEEFADPIAYVAKIKPEAEKYGVIKIRPPSDFNPSFAIDKNKFTFTPRIQKLGEIEAVARERNAFTERITHYWELLGDSYRQPTLEGRPVDLFNAHFFIRSEGGFDAVCTNKRWTAIAKLLGLKSNQAGSKLKEHYTRYVIPYIHNIEKKEMKRGMNEDEEEEEKKEDGTRGLGEGRSSMQGGNRHSKSKREKKKAETKDDKEIIDVCGRCFRGDMGIN</sequence>
<dbReference type="FunFam" id="1.10.150.60:FF:000016">
    <property type="entry name" value="Putative Lysine-specific demethylase 5B"/>
    <property type="match status" value="1"/>
</dbReference>
<dbReference type="AlphaFoldDB" id="A0AAV5TND4"/>
<dbReference type="PANTHER" id="PTHR10694">
    <property type="entry name" value="LYSINE-SPECIFIC DEMETHYLASE"/>
    <property type="match status" value="1"/>
</dbReference>
<dbReference type="SMART" id="SM00501">
    <property type="entry name" value="BRIGHT"/>
    <property type="match status" value="1"/>
</dbReference>
<evidence type="ECO:0000256" key="2">
    <source>
        <dbReference type="ARBA" id="ARBA00023004"/>
    </source>
</evidence>
<dbReference type="GO" id="GO:0005634">
    <property type="term" value="C:nucleus"/>
    <property type="evidence" value="ECO:0007669"/>
    <property type="project" value="TreeGrafter"/>
</dbReference>
<dbReference type="EMBL" id="BTSX01000004">
    <property type="protein sequence ID" value="GMS95559.1"/>
    <property type="molecule type" value="Genomic_DNA"/>
</dbReference>
<dbReference type="GO" id="GO:0000785">
    <property type="term" value="C:chromatin"/>
    <property type="evidence" value="ECO:0007669"/>
    <property type="project" value="TreeGrafter"/>
</dbReference>
<evidence type="ECO:0008006" key="8">
    <source>
        <dbReference type="Google" id="ProtNLM"/>
    </source>
</evidence>
<dbReference type="PROSITE" id="PS51183">
    <property type="entry name" value="JMJN"/>
    <property type="match status" value="1"/>
</dbReference>